<accession>A0ABR1MVP7</accession>
<protein>
    <submittedName>
        <fullName evidence="5">Tubulin folding cofactor D C terminal-domain-containing protein</fullName>
    </submittedName>
</protein>
<dbReference type="InterPro" id="IPR021133">
    <property type="entry name" value="HEAT_type_2"/>
</dbReference>
<sequence>MSFREDHFRSRPQHQQCTMDPIDDEDIKLQRAAPGLLSDLQTSLTTLLWKTDRAGNRRVHRAVRQLELHRIVSLIEPFQEDPQLLDTQLKHVVPLLVSAYLERLQLPPASVARPKLVSISFAISRILYTLCKVRGEKIIVGFLNNEPRYLEPMLDHIEQGLTDPSFAWEEKYVGLLWISHLMLAPFDLASISSYQPAETAQTRTSIYLPDDLPGIVNRVIPICINHLECATKERTAASRALVRLSLRPDMRRLGVLNALVNWALSFFENTSEELAGIHRCIGVLTFLNGLVASANKDELGSHITKIYRACDSIINQGNLAFFKSSAVSRKLIIKTFRNIVIHSLQSDGLEDTSALLEDVIDFLLQSVGDGDSPVRYAASKALSIIAMKLPPEMGAEVIEALLGCLDEDVLWEGPVPNLTMVNALRWHGLTLTLSHLLYRRAPAVDQLPEILNALVLALNFEQRSATGGSIGTNVRDAACFGIWALSRRYTTKELEHVPTTSIRAAKIHDQSLSVIQVLGIELLTTACLDPAGNIRRGSSAALQELIGRHPDMVKDGISLVQTVDFHAVGLRERALRQVSFKAAKSQQIYWQALLDGLLGWRGVGSLDAASRLATAKAVGRLGSLQPHTILRSMITQVKAQLLRLQVRDVEERHGLIFCLSSLLDESLGRLKDSDSNEGLDELIDCWKLLDGQLELPERSFISPALRPEFTAGAVCALIAVLARIANTQPENSRHVVNAALMPLNFCLGRTEDSVLRNLPSAIQEISDLLPKEERKELLDRWLSHLDQATARMNVRASGYMMALGAMYPTISSNRERTRLVEALATRCTAPFEIETRVVALRSLQLLFGNVVDQSSESLRDKIAGSLLIALNDYTINERGDVGSLVRLEALNAMESAWKRGLTEGLEVRLQLHAAVLRLSLEKLDKVRSRAAACLHRNGHGVFESESELEAFGVSSIEYFATALKQLDSELEEPMRLAFVEGFISSAGMGSESVVQASRLALVEKMESLPVESEQLSLIHMANAVLGVFKANLSNDRIIMPLLDVVAFLFDVRVLQRLDGSSFKWRNLLSLVQKSHFKSNNIPKLYLALDAYRGLVSVPAIRPEVMKKLLSMLLHPFPKIRVSAAETLFIITANEGLKHHDWSQSPQTLKPVAEEFKHLAQV</sequence>
<dbReference type="Gene3D" id="1.25.10.10">
    <property type="entry name" value="Leucine-rich Repeat Variant"/>
    <property type="match status" value="2"/>
</dbReference>
<dbReference type="InterPro" id="IPR011989">
    <property type="entry name" value="ARM-like"/>
</dbReference>
<dbReference type="InterPro" id="IPR016024">
    <property type="entry name" value="ARM-type_fold"/>
</dbReference>
<feature type="domain" description="Tubulin-folding cofactor D ARM repeats" evidence="4">
    <location>
        <begin position="350"/>
        <end position="557"/>
    </location>
</feature>
<evidence type="ECO:0000313" key="5">
    <source>
        <dbReference type="EMBL" id="KAK7605786.1"/>
    </source>
</evidence>
<evidence type="ECO:0000313" key="6">
    <source>
        <dbReference type="Proteomes" id="UP001367316"/>
    </source>
</evidence>
<feature type="domain" description="Tubulin-folding cofactor D C-terminal" evidence="3">
    <location>
        <begin position="910"/>
        <end position="1083"/>
    </location>
</feature>
<dbReference type="InterPro" id="IPR033162">
    <property type="entry name" value="TBCD"/>
</dbReference>
<dbReference type="PANTHER" id="PTHR12658:SF0">
    <property type="entry name" value="TUBULIN-SPECIFIC CHAPERONE D"/>
    <property type="match status" value="1"/>
</dbReference>
<dbReference type="Pfam" id="PF23579">
    <property type="entry name" value="ARM_TBCD"/>
    <property type="match status" value="1"/>
</dbReference>
<dbReference type="Proteomes" id="UP001367316">
    <property type="component" value="Unassembled WGS sequence"/>
</dbReference>
<dbReference type="PROSITE" id="PS50077">
    <property type="entry name" value="HEAT_REPEAT"/>
    <property type="match status" value="1"/>
</dbReference>
<evidence type="ECO:0000259" key="3">
    <source>
        <dbReference type="Pfam" id="PF12612"/>
    </source>
</evidence>
<reference evidence="5 6" key="1">
    <citation type="submission" date="2024-04" db="EMBL/GenBank/DDBJ databases">
        <title>Phyllosticta paracitricarpa is synonymous to the EU quarantine fungus P. citricarpa based on phylogenomic analyses.</title>
        <authorList>
            <consortium name="Lawrence Berkeley National Laboratory"/>
            <person name="Van ingen-buijs V.A."/>
            <person name="Van westerhoven A.C."/>
            <person name="Haridas S."/>
            <person name="Skiadas P."/>
            <person name="Martin F."/>
            <person name="Groenewald J.Z."/>
            <person name="Crous P.W."/>
            <person name="Seidl M.F."/>
        </authorList>
    </citation>
    <scope>NUCLEOTIDE SEQUENCE [LARGE SCALE GENOMIC DNA]</scope>
    <source>
        <strain evidence="5 6">CBS 141358</strain>
    </source>
</reference>
<organism evidence="5 6">
    <name type="scientific">Phyllosticta paracitricarpa</name>
    <dbReference type="NCBI Taxonomy" id="2016321"/>
    <lineage>
        <taxon>Eukaryota</taxon>
        <taxon>Fungi</taxon>
        <taxon>Dikarya</taxon>
        <taxon>Ascomycota</taxon>
        <taxon>Pezizomycotina</taxon>
        <taxon>Dothideomycetes</taxon>
        <taxon>Dothideomycetes incertae sedis</taxon>
        <taxon>Botryosphaeriales</taxon>
        <taxon>Phyllostictaceae</taxon>
        <taxon>Phyllosticta</taxon>
    </lineage>
</organism>
<name>A0ABR1MVP7_9PEZI</name>
<keyword evidence="1" id="KW-0143">Chaperone</keyword>
<dbReference type="InterPro" id="IPR022577">
    <property type="entry name" value="TBCD_C"/>
</dbReference>
<evidence type="ECO:0000256" key="1">
    <source>
        <dbReference type="ARBA" id="ARBA00023186"/>
    </source>
</evidence>
<dbReference type="PANTHER" id="PTHR12658">
    <property type="entry name" value="BETA-TUBULIN COFACTOR D"/>
    <property type="match status" value="1"/>
</dbReference>
<dbReference type="Pfam" id="PF12612">
    <property type="entry name" value="TFCD_C"/>
    <property type="match status" value="1"/>
</dbReference>
<evidence type="ECO:0000259" key="4">
    <source>
        <dbReference type="Pfam" id="PF25767"/>
    </source>
</evidence>
<dbReference type="SUPFAM" id="SSF48371">
    <property type="entry name" value="ARM repeat"/>
    <property type="match status" value="2"/>
</dbReference>
<dbReference type="Pfam" id="PF25767">
    <property type="entry name" value="ARM_TBCD_2nd"/>
    <property type="match status" value="1"/>
</dbReference>
<keyword evidence="6" id="KW-1185">Reference proteome</keyword>
<comment type="caution">
    <text evidence="5">The sequence shown here is derived from an EMBL/GenBank/DDBJ whole genome shotgun (WGS) entry which is preliminary data.</text>
</comment>
<dbReference type="EMBL" id="JBBPBF010000067">
    <property type="protein sequence ID" value="KAK7605786.1"/>
    <property type="molecule type" value="Genomic_DNA"/>
</dbReference>
<evidence type="ECO:0000256" key="2">
    <source>
        <dbReference type="PROSITE-ProRule" id="PRU00103"/>
    </source>
</evidence>
<gene>
    <name evidence="5" type="ORF">JOL62DRAFT_398138</name>
</gene>
<proteinExistence type="predicted"/>
<feature type="repeat" description="HEAT" evidence="2">
    <location>
        <begin position="359"/>
        <end position="396"/>
    </location>
</feature>
<dbReference type="InterPro" id="IPR058033">
    <property type="entry name" value="ARM_TBCD_2nd"/>
</dbReference>